<dbReference type="Proteomes" id="UP000662939">
    <property type="component" value="Chromosome"/>
</dbReference>
<feature type="transmembrane region" description="Helical" evidence="1">
    <location>
        <begin position="27"/>
        <end position="45"/>
    </location>
</feature>
<keyword evidence="1" id="KW-1133">Transmembrane helix</keyword>
<sequence length="286" mass="31247">MSNTPIHSPPDAPSKLQRSIMRVPPKLWYVAIALGVVLFVVAAVVPMSSAMHERPYEHDLALKEASSDESGPEGLTEVHSSDGEIEVVEFGYSTTESSSWSDRLYWGTVLKNSSEEYYAAVTIDIRVLYEVGSDAMLSNAERLPNELALAPGEQVSLGNNHRIGSADIFEVDVLTSVTWLEPRGDVFHLRSDRLEGPIEVAIDNVRTTDDHVTYDLSVEREGTYVTSLWVSGVLRDSGGDIVGGFGPNSSHTISHVPPGVSQRSLVIDDAGMPPNVDHDQTELELY</sequence>
<dbReference type="KEGG" id="nav:JQS30_16445"/>
<organism evidence="2 3">
    <name type="scientific">Natronoglycomyces albus</name>
    <dbReference type="NCBI Taxonomy" id="2811108"/>
    <lineage>
        <taxon>Bacteria</taxon>
        <taxon>Bacillati</taxon>
        <taxon>Actinomycetota</taxon>
        <taxon>Actinomycetes</taxon>
        <taxon>Glycomycetales</taxon>
        <taxon>Glycomycetaceae</taxon>
        <taxon>Natronoglycomyces</taxon>
    </lineage>
</organism>
<evidence type="ECO:0000313" key="2">
    <source>
        <dbReference type="EMBL" id="QSB05313.1"/>
    </source>
</evidence>
<evidence type="ECO:0000313" key="3">
    <source>
        <dbReference type="Proteomes" id="UP000662939"/>
    </source>
</evidence>
<name>A0A895XP42_9ACTN</name>
<accession>A0A895XP42</accession>
<protein>
    <submittedName>
        <fullName evidence="2">Uncharacterized protein</fullName>
    </submittedName>
</protein>
<keyword evidence="1" id="KW-0472">Membrane</keyword>
<reference evidence="2" key="1">
    <citation type="submission" date="2021-02" db="EMBL/GenBank/DDBJ databases">
        <title>Natronoglycomyces albus gen. nov., sp. nov, a haloalkaliphilic actinobacterium from a soda solonchak soil.</title>
        <authorList>
            <person name="Sorokin D.Y."/>
            <person name="Khijniak T.V."/>
            <person name="Zakharycheva A.P."/>
            <person name="Boueva O.V."/>
            <person name="Ariskina E.V."/>
            <person name="Hahnke R.L."/>
            <person name="Bunk B."/>
            <person name="Sproer C."/>
            <person name="Schumann P."/>
            <person name="Evtushenko L.I."/>
            <person name="Kublanov I.V."/>
        </authorList>
    </citation>
    <scope>NUCLEOTIDE SEQUENCE</scope>
    <source>
        <strain evidence="2">DSM 106290</strain>
    </source>
</reference>
<keyword evidence="3" id="KW-1185">Reference proteome</keyword>
<dbReference type="AlphaFoldDB" id="A0A895XP42"/>
<dbReference type="RefSeq" id="WP_213171321.1">
    <property type="nucleotide sequence ID" value="NZ_CP070496.1"/>
</dbReference>
<keyword evidence="1" id="KW-0812">Transmembrane</keyword>
<gene>
    <name evidence="2" type="ORF">JQS30_16445</name>
</gene>
<proteinExistence type="predicted"/>
<dbReference type="EMBL" id="CP070496">
    <property type="protein sequence ID" value="QSB05313.1"/>
    <property type="molecule type" value="Genomic_DNA"/>
</dbReference>
<evidence type="ECO:0000256" key="1">
    <source>
        <dbReference type="SAM" id="Phobius"/>
    </source>
</evidence>